<feature type="compositionally biased region" description="Low complexity" evidence="1">
    <location>
        <begin position="227"/>
        <end position="247"/>
    </location>
</feature>
<evidence type="ECO:0000313" key="4">
    <source>
        <dbReference type="Proteomes" id="UP000002630"/>
    </source>
</evidence>
<proteinExistence type="predicted"/>
<keyword evidence="4" id="KW-1185">Reference proteome</keyword>
<dbReference type="OrthoDB" id="10356149at2759"/>
<sequence length="365" mass="38485">MSSYGGEESLRSPRKGSGAKRGSEDEGIIGTASLEVLCAAKPNTNTGPTMYDVAYTRGGWIWRTSHRYSDWLSLKERLQADFGKRNLPDDELFPQKEDVGAIIVKVLSSCQGCREGGGRAVGHLEERRRGLQAYFSQVLDEQRELWDSSADIKAFFSPGPPTSYSAALSRRRSEQLKEEKLKAKEASSAASMMACSLKSTLGSLFETSPATTPSAAAAAAKPSFSTYPFSTSSSARSTSVSSSMFSPRRPEDQWSASASSAAAGPGVGAGGGSSGSVINRLAAMKKQMPSLRDILFDDAPPPPTAGSVNGSVNGSRASSRHNKIPASTNKPPSESGVTDPDGGISEAGGSKHSIISDAYQKFCGF</sequence>
<name>D8LFA4_ECTSI</name>
<organism evidence="3 4">
    <name type="scientific">Ectocarpus siliculosus</name>
    <name type="common">Brown alga</name>
    <name type="synonym">Conferva siliculosa</name>
    <dbReference type="NCBI Taxonomy" id="2880"/>
    <lineage>
        <taxon>Eukaryota</taxon>
        <taxon>Sar</taxon>
        <taxon>Stramenopiles</taxon>
        <taxon>Ochrophyta</taxon>
        <taxon>PX clade</taxon>
        <taxon>Phaeophyceae</taxon>
        <taxon>Ectocarpales</taxon>
        <taxon>Ectocarpaceae</taxon>
        <taxon>Ectocarpus</taxon>
    </lineage>
</organism>
<dbReference type="InterPro" id="IPR036871">
    <property type="entry name" value="PX_dom_sf"/>
</dbReference>
<dbReference type="PROSITE" id="PS50195">
    <property type="entry name" value="PX"/>
    <property type="match status" value="1"/>
</dbReference>
<dbReference type="EMBL" id="FN649727">
    <property type="protein sequence ID" value="CBN78829.1"/>
    <property type="molecule type" value="Genomic_DNA"/>
</dbReference>
<dbReference type="InterPro" id="IPR001683">
    <property type="entry name" value="PX_dom"/>
</dbReference>
<feature type="compositionally biased region" description="Polar residues" evidence="1">
    <location>
        <begin position="306"/>
        <end position="317"/>
    </location>
</feature>
<feature type="compositionally biased region" description="Gly residues" evidence="1">
    <location>
        <begin position="265"/>
        <end position="274"/>
    </location>
</feature>
<dbReference type="Gene3D" id="3.30.1520.10">
    <property type="entry name" value="Phox-like domain"/>
    <property type="match status" value="1"/>
</dbReference>
<dbReference type="Pfam" id="PF00787">
    <property type="entry name" value="PX"/>
    <property type="match status" value="1"/>
</dbReference>
<protein>
    <recommendedName>
        <fullName evidence="2">PX domain-containing protein</fullName>
    </recommendedName>
</protein>
<gene>
    <name evidence="3" type="ORF">Esi_0145_0050</name>
</gene>
<feature type="compositionally biased region" description="Low complexity" evidence="1">
    <location>
        <begin position="255"/>
        <end position="264"/>
    </location>
</feature>
<feature type="region of interest" description="Disordered" evidence="1">
    <location>
        <begin position="227"/>
        <end position="274"/>
    </location>
</feature>
<dbReference type="InParanoid" id="D8LFA4"/>
<feature type="region of interest" description="Disordered" evidence="1">
    <location>
        <begin position="1"/>
        <end position="25"/>
    </location>
</feature>
<dbReference type="CDD" id="cd06093">
    <property type="entry name" value="PX_domain"/>
    <property type="match status" value="1"/>
</dbReference>
<evidence type="ECO:0000259" key="2">
    <source>
        <dbReference type="PROSITE" id="PS50195"/>
    </source>
</evidence>
<accession>D8LFA4</accession>
<evidence type="ECO:0000313" key="3">
    <source>
        <dbReference type="EMBL" id="CBN78829.1"/>
    </source>
</evidence>
<evidence type="ECO:0000256" key="1">
    <source>
        <dbReference type="SAM" id="MobiDB-lite"/>
    </source>
</evidence>
<dbReference type="SUPFAM" id="SSF64268">
    <property type="entry name" value="PX domain"/>
    <property type="match status" value="1"/>
</dbReference>
<reference evidence="3 4" key="1">
    <citation type="journal article" date="2010" name="Nature">
        <title>The Ectocarpus genome and the independent evolution of multicellularity in brown algae.</title>
        <authorList>
            <person name="Cock J.M."/>
            <person name="Sterck L."/>
            <person name="Rouze P."/>
            <person name="Scornet D."/>
            <person name="Allen A.E."/>
            <person name="Amoutzias G."/>
            <person name="Anthouard V."/>
            <person name="Artiguenave F."/>
            <person name="Aury J.M."/>
            <person name="Badger J.H."/>
            <person name="Beszteri B."/>
            <person name="Billiau K."/>
            <person name="Bonnet E."/>
            <person name="Bothwell J.H."/>
            <person name="Bowler C."/>
            <person name="Boyen C."/>
            <person name="Brownlee C."/>
            <person name="Carrano C.J."/>
            <person name="Charrier B."/>
            <person name="Cho G.Y."/>
            <person name="Coelho S.M."/>
            <person name="Collen J."/>
            <person name="Corre E."/>
            <person name="Da Silva C."/>
            <person name="Delage L."/>
            <person name="Delaroque N."/>
            <person name="Dittami S.M."/>
            <person name="Doulbeau S."/>
            <person name="Elias M."/>
            <person name="Farnham G."/>
            <person name="Gachon C.M."/>
            <person name="Gschloessl B."/>
            <person name="Heesch S."/>
            <person name="Jabbari K."/>
            <person name="Jubin C."/>
            <person name="Kawai H."/>
            <person name="Kimura K."/>
            <person name="Kloareg B."/>
            <person name="Kupper F.C."/>
            <person name="Lang D."/>
            <person name="Le Bail A."/>
            <person name="Leblanc C."/>
            <person name="Lerouge P."/>
            <person name="Lohr M."/>
            <person name="Lopez P.J."/>
            <person name="Martens C."/>
            <person name="Maumus F."/>
            <person name="Michel G."/>
            <person name="Miranda-Saavedra D."/>
            <person name="Morales J."/>
            <person name="Moreau H."/>
            <person name="Motomura T."/>
            <person name="Nagasato C."/>
            <person name="Napoli C.A."/>
            <person name="Nelson D.R."/>
            <person name="Nyvall-Collen P."/>
            <person name="Peters A.F."/>
            <person name="Pommier C."/>
            <person name="Potin P."/>
            <person name="Poulain J."/>
            <person name="Quesneville H."/>
            <person name="Read B."/>
            <person name="Rensing S.A."/>
            <person name="Ritter A."/>
            <person name="Rousvoal S."/>
            <person name="Samanta M."/>
            <person name="Samson G."/>
            <person name="Schroeder D.C."/>
            <person name="Segurens B."/>
            <person name="Strittmatter M."/>
            <person name="Tonon T."/>
            <person name="Tregear J.W."/>
            <person name="Valentin K."/>
            <person name="von Dassow P."/>
            <person name="Yamagishi T."/>
            <person name="Van de Peer Y."/>
            <person name="Wincker P."/>
        </authorList>
    </citation>
    <scope>NUCLEOTIDE SEQUENCE [LARGE SCALE GENOMIC DNA]</scope>
    <source>
        <strain evidence="4">Ec32 / CCAP1310/4</strain>
    </source>
</reference>
<dbReference type="Proteomes" id="UP000002630">
    <property type="component" value="Linkage Group LG02"/>
</dbReference>
<dbReference type="AlphaFoldDB" id="D8LFA4"/>
<dbReference type="EMBL" id="FN648032">
    <property type="protein sequence ID" value="CBN78829.1"/>
    <property type="molecule type" value="Genomic_DNA"/>
</dbReference>
<dbReference type="GO" id="GO:0035091">
    <property type="term" value="F:phosphatidylinositol binding"/>
    <property type="evidence" value="ECO:0007669"/>
    <property type="project" value="InterPro"/>
</dbReference>
<feature type="compositionally biased region" description="Polar residues" evidence="1">
    <location>
        <begin position="325"/>
        <end position="336"/>
    </location>
</feature>
<feature type="domain" description="PX" evidence="2">
    <location>
        <begin position="29"/>
        <end position="163"/>
    </location>
</feature>
<feature type="region of interest" description="Disordered" evidence="1">
    <location>
        <begin position="293"/>
        <end position="351"/>
    </location>
</feature>